<dbReference type="AlphaFoldDB" id="A0AAN9G8Y0"/>
<reference evidence="1 2" key="1">
    <citation type="submission" date="2024-02" db="EMBL/GenBank/DDBJ databases">
        <title>Chromosome-scale genome assembly of the rough periwinkle Littorina saxatilis.</title>
        <authorList>
            <person name="De Jode A."/>
            <person name="Faria R."/>
            <person name="Formenti G."/>
            <person name="Sims Y."/>
            <person name="Smith T.P."/>
            <person name="Tracey A."/>
            <person name="Wood J.M.D."/>
            <person name="Zagrodzka Z.B."/>
            <person name="Johannesson K."/>
            <person name="Butlin R.K."/>
            <person name="Leder E.H."/>
        </authorList>
    </citation>
    <scope>NUCLEOTIDE SEQUENCE [LARGE SCALE GENOMIC DNA]</scope>
    <source>
        <strain evidence="1">Snail1</strain>
        <tissue evidence="1">Muscle</tissue>
    </source>
</reference>
<name>A0AAN9G8Y0_9CAEN</name>
<comment type="caution">
    <text evidence="1">The sequence shown here is derived from an EMBL/GenBank/DDBJ whole genome shotgun (WGS) entry which is preliminary data.</text>
</comment>
<evidence type="ECO:0000313" key="2">
    <source>
        <dbReference type="Proteomes" id="UP001374579"/>
    </source>
</evidence>
<dbReference type="EMBL" id="JBAMIC010000012">
    <property type="protein sequence ID" value="KAK7098959.1"/>
    <property type="molecule type" value="Genomic_DNA"/>
</dbReference>
<sequence length="139" mass="15461">MKEFGKHTISLGELAAWADSPTAVPDDDDVTFVCGFECSYDQKEAFFRVCMTTKRLLKLGADAANVHADATYKLIWQGFPVLILGYSDANRMFHPLGLAVTKNETMLKKSAWLFNSSILLLNSSNLLLHIRCSLLPICC</sequence>
<keyword evidence="2" id="KW-1185">Reference proteome</keyword>
<proteinExistence type="predicted"/>
<organism evidence="1 2">
    <name type="scientific">Littorina saxatilis</name>
    <dbReference type="NCBI Taxonomy" id="31220"/>
    <lineage>
        <taxon>Eukaryota</taxon>
        <taxon>Metazoa</taxon>
        <taxon>Spiralia</taxon>
        <taxon>Lophotrochozoa</taxon>
        <taxon>Mollusca</taxon>
        <taxon>Gastropoda</taxon>
        <taxon>Caenogastropoda</taxon>
        <taxon>Littorinimorpha</taxon>
        <taxon>Littorinoidea</taxon>
        <taxon>Littorinidae</taxon>
        <taxon>Littorina</taxon>
    </lineage>
</organism>
<dbReference type="Proteomes" id="UP001374579">
    <property type="component" value="Unassembled WGS sequence"/>
</dbReference>
<accession>A0AAN9G8Y0</accession>
<evidence type="ECO:0000313" key="1">
    <source>
        <dbReference type="EMBL" id="KAK7098959.1"/>
    </source>
</evidence>
<protein>
    <submittedName>
        <fullName evidence="1">Uncharacterized protein</fullName>
    </submittedName>
</protein>
<gene>
    <name evidence="1" type="ORF">V1264_003169</name>
</gene>